<protein>
    <submittedName>
        <fullName evidence="2">Uncharacterized protein</fullName>
    </submittedName>
</protein>
<keyword evidence="3" id="KW-1185">Reference proteome</keyword>
<feature type="region of interest" description="Disordered" evidence="1">
    <location>
        <begin position="224"/>
        <end position="243"/>
    </location>
</feature>
<dbReference type="Proteomes" id="UP000823749">
    <property type="component" value="Chromosome 12"/>
</dbReference>
<evidence type="ECO:0000313" key="2">
    <source>
        <dbReference type="EMBL" id="KAG5520462.1"/>
    </source>
</evidence>
<name>A0AAV6HWH2_9ERIC</name>
<comment type="caution">
    <text evidence="2">The sequence shown here is derived from an EMBL/GenBank/DDBJ whole genome shotgun (WGS) entry which is preliminary data.</text>
</comment>
<dbReference type="AlphaFoldDB" id="A0AAV6HWH2"/>
<organism evidence="2 3">
    <name type="scientific">Rhododendron griersonianum</name>
    <dbReference type="NCBI Taxonomy" id="479676"/>
    <lineage>
        <taxon>Eukaryota</taxon>
        <taxon>Viridiplantae</taxon>
        <taxon>Streptophyta</taxon>
        <taxon>Embryophyta</taxon>
        <taxon>Tracheophyta</taxon>
        <taxon>Spermatophyta</taxon>
        <taxon>Magnoliopsida</taxon>
        <taxon>eudicotyledons</taxon>
        <taxon>Gunneridae</taxon>
        <taxon>Pentapetalae</taxon>
        <taxon>asterids</taxon>
        <taxon>Ericales</taxon>
        <taxon>Ericaceae</taxon>
        <taxon>Ericoideae</taxon>
        <taxon>Rhodoreae</taxon>
        <taxon>Rhododendron</taxon>
    </lineage>
</organism>
<proteinExistence type="predicted"/>
<dbReference type="EMBL" id="JACTNZ010000012">
    <property type="protein sequence ID" value="KAG5520462.1"/>
    <property type="molecule type" value="Genomic_DNA"/>
</dbReference>
<reference evidence="2" key="1">
    <citation type="submission" date="2020-08" db="EMBL/GenBank/DDBJ databases">
        <title>Plant Genome Project.</title>
        <authorList>
            <person name="Zhang R.-G."/>
        </authorList>
    </citation>
    <scope>NUCLEOTIDE SEQUENCE</scope>
    <source>
        <strain evidence="2">WSP0</strain>
        <tissue evidence="2">Leaf</tissue>
    </source>
</reference>
<accession>A0AAV6HWH2</accession>
<gene>
    <name evidence="2" type="ORF">RHGRI_033147</name>
</gene>
<evidence type="ECO:0000256" key="1">
    <source>
        <dbReference type="SAM" id="MobiDB-lite"/>
    </source>
</evidence>
<evidence type="ECO:0000313" key="3">
    <source>
        <dbReference type="Proteomes" id="UP000823749"/>
    </source>
</evidence>
<feature type="compositionally biased region" description="Basic and acidic residues" evidence="1">
    <location>
        <begin position="233"/>
        <end position="243"/>
    </location>
</feature>
<sequence>MLHGGFTGKFHDEHGFEHLFGTYIGHLIGLSPSETGFIKREPTPTGNIKRINLLVNRTPAWLRENFGQAPKKSSSPSNIDFVQLARVSICKVVNPKPGKQIGGTNITGFVYSLLFDWEPYQRLDLDSQPEFLREQAKLGKSRTVQLSFEKAVYHRPDLSPRQFGLGNEFVCRLSTNLIEIKLCERSGKSSKDWSSWEHINFTTKSGERVAYYYFGLLEEAITHQPSKNQGAESPRRSSDIEIRESPYEHFYEPSEEMASESPNCSSSSTGIDELEELEATEIDESLLRDLLEELEEDEEVKNDQTSCTCAVQTTEATAIETVHPGMLGCDEFSEQIIGSHVHDSLWLDIMEMDPPSPMMNEMMWVFLIASPARPAKSCNSILLCPGRNCAVDNVKKFPKALSDSGSPIFRLRPEPSGTGVSLETRR</sequence>